<accession>A0A317WWN4</accession>
<evidence type="ECO:0000313" key="2">
    <source>
        <dbReference type="EMBL" id="PWY89597.1"/>
    </source>
</evidence>
<feature type="region of interest" description="Disordered" evidence="1">
    <location>
        <begin position="34"/>
        <end position="62"/>
    </location>
</feature>
<dbReference type="AlphaFoldDB" id="A0A317WWN4"/>
<dbReference type="Proteomes" id="UP000246702">
    <property type="component" value="Unassembled WGS sequence"/>
</dbReference>
<dbReference type="EMBL" id="MSFK01000011">
    <property type="protein sequence ID" value="PWY89597.1"/>
    <property type="molecule type" value="Genomic_DNA"/>
</dbReference>
<sequence length="168" mass="18843">MPMRIHCNSEEKQVTQDQVILILEIDWVLSRKTTDGSRSNTRSCKASFRPPSTGLQYHSEQSRQSHHLPAASLVSLAHDGSRRLLGNIPGATPKSHLPVHGYSRLNPGHWMKERSCASWMGKLSLSGKVCMSHMAAGFYARLFRINTVSVTAKRYFLQHTHLAFACKS</sequence>
<gene>
    <name evidence="2" type="ORF">BO94DRAFT_41988</name>
</gene>
<reference evidence="2 3" key="1">
    <citation type="submission" date="2016-12" db="EMBL/GenBank/DDBJ databases">
        <title>The genomes of Aspergillus section Nigri reveals drivers in fungal speciation.</title>
        <authorList>
            <consortium name="DOE Joint Genome Institute"/>
            <person name="Vesth T.C."/>
            <person name="Nybo J."/>
            <person name="Theobald S."/>
            <person name="Brandl J."/>
            <person name="Frisvad J.C."/>
            <person name="Nielsen K.F."/>
            <person name="Lyhne E.K."/>
            <person name="Kogle M.E."/>
            <person name="Kuo A."/>
            <person name="Riley R."/>
            <person name="Clum A."/>
            <person name="Nolan M."/>
            <person name="Lipzen A."/>
            <person name="Salamov A."/>
            <person name="Henrissat B."/>
            <person name="Wiebenga A."/>
            <person name="De Vries R.P."/>
            <person name="Grigoriev I.V."/>
            <person name="Mortensen U.H."/>
            <person name="Andersen M.R."/>
            <person name="Baker S.E."/>
        </authorList>
    </citation>
    <scope>NUCLEOTIDE SEQUENCE [LARGE SCALE GENOMIC DNA]</scope>
    <source>
        <strain evidence="2 3">CBS 115572</strain>
    </source>
</reference>
<protein>
    <submittedName>
        <fullName evidence="2">Uncharacterized protein</fullName>
    </submittedName>
</protein>
<name>A0A317WWN4_9EURO</name>
<proteinExistence type="predicted"/>
<comment type="caution">
    <text evidence="2">The sequence shown here is derived from an EMBL/GenBank/DDBJ whole genome shotgun (WGS) entry which is preliminary data.</text>
</comment>
<dbReference type="RefSeq" id="XP_025468508.1">
    <property type="nucleotide sequence ID" value="XM_025607397.1"/>
</dbReference>
<organism evidence="2 3">
    <name type="scientific">Aspergillus sclerotioniger CBS 115572</name>
    <dbReference type="NCBI Taxonomy" id="1450535"/>
    <lineage>
        <taxon>Eukaryota</taxon>
        <taxon>Fungi</taxon>
        <taxon>Dikarya</taxon>
        <taxon>Ascomycota</taxon>
        <taxon>Pezizomycotina</taxon>
        <taxon>Eurotiomycetes</taxon>
        <taxon>Eurotiomycetidae</taxon>
        <taxon>Eurotiales</taxon>
        <taxon>Aspergillaceae</taxon>
        <taxon>Aspergillus</taxon>
        <taxon>Aspergillus subgen. Circumdati</taxon>
    </lineage>
</organism>
<evidence type="ECO:0000313" key="3">
    <source>
        <dbReference type="Proteomes" id="UP000246702"/>
    </source>
</evidence>
<dbReference type="GeneID" id="37109540"/>
<keyword evidence="3" id="KW-1185">Reference proteome</keyword>
<evidence type="ECO:0000256" key="1">
    <source>
        <dbReference type="SAM" id="MobiDB-lite"/>
    </source>
</evidence>